<sequence>MPKIYTKTGDSGKTSLLGGKRVCKSCIEMDAIGEVDELNAFLGVVIEEVEEDFKQEKNKLINIQRCLFVVGANLAAVQTELKNIPKLKSSEITKLEKWIDKMEKELPPLKNFILPTGKEGAVYSFYARAICRRAERVMVGLSEKYKIDNNIKKYLNRLSDCLFVLGRWLNMNSGIEEIKWTK</sequence>
<evidence type="ECO:0000256" key="2">
    <source>
        <dbReference type="ARBA" id="ARBA00011233"/>
    </source>
</evidence>
<keyword evidence="3 6" id="KW-0808">Transferase</keyword>
<evidence type="ECO:0000259" key="7">
    <source>
        <dbReference type="Pfam" id="PF01923"/>
    </source>
</evidence>
<evidence type="ECO:0000313" key="8">
    <source>
        <dbReference type="EMBL" id="KKP59567.1"/>
    </source>
</evidence>
<dbReference type="GO" id="GO:0005524">
    <property type="term" value="F:ATP binding"/>
    <property type="evidence" value="ECO:0007669"/>
    <property type="project" value="UniProtKB-UniRule"/>
</dbReference>
<evidence type="ECO:0000256" key="4">
    <source>
        <dbReference type="ARBA" id="ARBA00022741"/>
    </source>
</evidence>
<dbReference type="PATRIC" id="fig|1619045.3.peg.71"/>
<dbReference type="AlphaFoldDB" id="A0A0G0DWP4"/>
<keyword evidence="5 6" id="KW-0067">ATP-binding</keyword>
<evidence type="ECO:0000256" key="3">
    <source>
        <dbReference type="ARBA" id="ARBA00022679"/>
    </source>
</evidence>
<dbReference type="Proteomes" id="UP000034927">
    <property type="component" value="Unassembled WGS sequence"/>
</dbReference>
<evidence type="ECO:0000256" key="1">
    <source>
        <dbReference type="ARBA" id="ARBA00007487"/>
    </source>
</evidence>
<dbReference type="InterPro" id="IPR029499">
    <property type="entry name" value="PduO-typ"/>
</dbReference>
<dbReference type="FunFam" id="1.20.1200.10:FF:000001">
    <property type="entry name" value="Cob(I)yrinic acid a,c-diamide adenosyltransferase"/>
    <property type="match status" value="1"/>
</dbReference>
<dbReference type="Gene3D" id="1.20.1200.10">
    <property type="entry name" value="Cobalamin adenosyltransferase-like"/>
    <property type="match status" value="1"/>
</dbReference>
<dbReference type="InterPro" id="IPR016030">
    <property type="entry name" value="CblAdoTrfase-like"/>
</dbReference>
<evidence type="ECO:0000313" key="9">
    <source>
        <dbReference type="Proteomes" id="UP000034927"/>
    </source>
</evidence>
<dbReference type="PANTHER" id="PTHR12213">
    <property type="entry name" value="CORRINOID ADENOSYLTRANSFERASE"/>
    <property type="match status" value="1"/>
</dbReference>
<comment type="catalytic activity">
    <reaction evidence="6">
        <text>2 cob(II)alamin + reduced [electron-transfer flavoprotein] + 2 ATP = 2 adenosylcob(III)alamin + 2 triphosphate + oxidized [electron-transfer flavoprotein] + 3 H(+)</text>
        <dbReference type="Rhea" id="RHEA:28671"/>
        <dbReference type="Rhea" id="RHEA-COMP:10685"/>
        <dbReference type="Rhea" id="RHEA-COMP:10686"/>
        <dbReference type="ChEBI" id="CHEBI:15378"/>
        <dbReference type="ChEBI" id="CHEBI:16304"/>
        <dbReference type="ChEBI" id="CHEBI:18036"/>
        <dbReference type="ChEBI" id="CHEBI:18408"/>
        <dbReference type="ChEBI" id="CHEBI:30616"/>
        <dbReference type="ChEBI" id="CHEBI:57692"/>
        <dbReference type="ChEBI" id="CHEBI:58307"/>
        <dbReference type="EC" id="2.5.1.17"/>
    </reaction>
</comment>
<keyword evidence="4 6" id="KW-0547">Nucleotide-binding</keyword>
<name>A0A0G0DWP4_9BACT</name>
<comment type="catalytic activity">
    <reaction evidence="6">
        <text>2 cob(II)yrinate a,c diamide + reduced [electron-transfer flavoprotein] + 2 ATP = 2 adenosylcob(III)yrinate a,c-diamide + 2 triphosphate + oxidized [electron-transfer flavoprotein] + 3 H(+)</text>
        <dbReference type="Rhea" id="RHEA:11528"/>
        <dbReference type="Rhea" id="RHEA-COMP:10685"/>
        <dbReference type="Rhea" id="RHEA-COMP:10686"/>
        <dbReference type="ChEBI" id="CHEBI:15378"/>
        <dbReference type="ChEBI" id="CHEBI:18036"/>
        <dbReference type="ChEBI" id="CHEBI:30616"/>
        <dbReference type="ChEBI" id="CHEBI:57692"/>
        <dbReference type="ChEBI" id="CHEBI:58307"/>
        <dbReference type="ChEBI" id="CHEBI:58503"/>
        <dbReference type="ChEBI" id="CHEBI:58537"/>
        <dbReference type="EC" id="2.5.1.17"/>
    </reaction>
</comment>
<dbReference type="EC" id="2.5.1.17" evidence="6"/>
<keyword evidence="6" id="KW-0169">Cobalamin biosynthesis</keyword>
<proteinExistence type="inferred from homology"/>
<dbReference type="GO" id="GO:0008817">
    <property type="term" value="F:corrinoid adenosyltransferase activity"/>
    <property type="evidence" value="ECO:0007669"/>
    <property type="project" value="UniProtKB-UniRule"/>
</dbReference>
<comment type="pathway">
    <text evidence="6">Cofactor biosynthesis; adenosylcobalamin biosynthesis; adenosylcobalamin from cob(II)yrinate a,c-diamide: step 2/7.</text>
</comment>
<comment type="subunit">
    <text evidence="2">Homotrimer.</text>
</comment>
<evidence type="ECO:0000256" key="6">
    <source>
        <dbReference type="RuleBase" id="RU366026"/>
    </source>
</evidence>
<feature type="domain" description="Cobalamin adenosyltransferase-like" evidence="7">
    <location>
        <begin position="4"/>
        <end position="169"/>
    </location>
</feature>
<dbReference type="EMBL" id="LBPO01000001">
    <property type="protein sequence ID" value="KKP59567.1"/>
    <property type="molecule type" value="Genomic_DNA"/>
</dbReference>
<dbReference type="NCBIfam" id="TIGR00636">
    <property type="entry name" value="PduO_Nterm"/>
    <property type="match status" value="1"/>
</dbReference>
<reference evidence="8 9" key="1">
    <citation type="journal article" date="2015" name="Nature">
        <title>rRNA introns, odd ribosomes, and small enigmatic genomes across a large radiation of phyla.</title>
        <authorList>
            <person name="Brown C.T."/>
            <person name="Hug L.A."/>
            <person name="Thomas B.C."/>
            <person name="Sharon I."/>
            <person name="Castelle C.J."/>
            <person name="Singh A."/>
            <person name="Wilkins M.J."/>
            <person name="Williams K.H."/>
            <person name="Banfield J.F."/>
        </authorList>
    </citation>
    <scope>NUCLEOTIDE SEQUENCE [LARGE SCALE GENOMIC DNA]</scope>
</reference>
<protein>
    <recommendedName>
        <fullName evidence="6">Corrinoid adenosyltransferase</fullName>
        <ecNumber evidence="6">2.5.1.17</ecNumber>
    </recommendedName>
    <alternativeName>
        <fullName evidence="6">Cob(II)alamin adenosyltransferase</fullName>
    </alternativeName>
    <alternativeName>
        <fullName evidence="6">Cob(II)yrinic acid a,c-diamide adenosyltransferase</fullName>
    </alternativeName>
    <alternativeName>
        <fullName evidence="6">Cobinamide/cobalamin adenosyltransferase</fullName>
    </alternativeName>
</protein>
<comment type="similarity">
    <text evidence="1 6">Belongs to the Cob(I)alamin adenosyltransferase family.</text>
</comment>
<dbReference type="Pfam" id="PF01923">
    <property type="entry name" value="Cob_adeno_trans"/>
    <property type="match status" value="1"/>
</dbReference>
<organism evidence="8 9">
    <name type="scientific">Candidatus Magasanikbacteria bacterium GW2011_GWC2_34_16</name>
    <dbReference type="NCBI Taxonomy" id="1619045"/>
    <lineage>
        <taxon>Bacteria</taxon>
        <taxon>Candidatus Magasanikiibacteriota</taxon>
    </lineage>
</organism>
<dbReference type="GO" id="GO:0009236">
    <property type="term" value="P:cobalamin biosynthetic process"/>
    <property type="evidence" value="ECO:0007669"/>
    <property type="project" value="UniProtKB-UniRule"/>
</dbReference>
<gene>
    <name evidence="8" type="ORF">UR53_C0001G0067</name>
</gene>
<comment type="caution">
    <text evidence="8">The sequence shown here is derived from an EMBL/GenBank/DDBJ whole genome shotgun (WGS) entry which is preliminary data.</text>
</comment>
<dbReference type="InterPro" id="IPR036451">
    <property type="entry name" value="CblAdoTrfase-like_sf"/>
</dbReference>
<dbReference type="PANTHER" id="PTHR12213:SF0">
    <property type="entry name" value="CORRINOID ADENOSYLTRANSFERASE MMAB"/>
    <property type="match status" value="1"/>
</dbReference>
<evidence type="ECO:0000256" key="5">
    <source>
        <dbReference type="ARBA" id="ARBA00022840"/>
    </source>
</evidence>
<accession>A0A0G0DWP4</accession>
<dbReference type="UniPathway" id="UPA00148">
    <property type="reaction ID" value="UER00233"/>
</dbReference>
<dbReference type="SUPFAM" id="SSF89028">
    <property type="entry name" value="Cobalamin adenosyltransferase-like"/>
    <property type="match status" value="1"/>
</dbReference>